<dbReference type="InterPro" id="IPR031325">
    <property type="entry name" value="RHS_repeat"/>
</dbReference>
<dbReference type="NCBIfam" id="TIGR01643">
    <property type="entry name" value="YD_repeat_2x"/>
    <property type="match status" value="1"/>
</dbReference>
<dbReference type="PANTHER" id="PTHR32305:SF15">
    <property type="entry name" value="PROTEIN RHSA-RELATED"/>
    <property type="match status" value="1"/>
</dbReference>
<dbReference type="AlphaFoldDB" id="A0A2D2DIR9"/>
<feature type="domain" description="DUF6531" evidence="2">
    <location>
        <begin position="184"/>
        <end position="248"/>
    </location>
</feature>
<dbReference type="InterPro" id="IPR006530">
    <property type="entry name" value="YD"/>
</dbReference>
<organism evidence="3 4">
    <name type="scientific">Massilia violaceinigra</name>
    <dbReference type="NCBI Taxonomy" id="2045208"/>
    <lineage>
        <taxon>Bacteria</taxon>
        <taxon>Pseudomonadati</taxon>
        <taxon>Pseudomonadota</taxon>
        <taxon>Betaproteobacteria</taxon>
        <taxon>Burkholderiales</taxon>
        <taxon>Oxalobacteraceae</taxon>
        <taxon>Telluria group</taxon>
        <taxon>Massilia</taxon>
    </lineage>
</organism>
<evidence type="ECO:0000256" key="1">
    <source>
        <dbReference type="SAM" id="MobiDB-lite"/>
    </source>
</evidence>
<evidence type="ECO:0000313" key="4">
    <source>
        <dbReference type="Proteomes" id="UP000229897"/>
    </source>
</evidence>
<dbReference type="KEGG" id="mass:CR152_10275"/>
<reference evidence="3" key="1">
    <citation type="submission" date="2017-10" db="EMBL/GenBank/DDBJ databases">
        <title>Massilia psychrophilum sp. nov., a novel purple-pigmented bacterium isolated from Tianshan glacier, Xinjiang Municipality, China.</title>
        <authorList>
            <person name="Wang H."/>
        </authorList>
    </citation>
    <scope>NUCLEOTIDE SEQUENCE [LARGE SCALE GENOMIC DNA]</scope>
    <source>
        <strain evidence="3">B2</strain>
    </source>
</reference>
<dbReference type="InterPro" id="IPR050708">
    <property type="entry name" value="T6SS_VgrG/RHS"/>
</dbReference>
<proteinExistence type="predicted"/>
<name>A0A2D2DIR9_9BURK</name>
<dbReference type="Pfam" id="PF20148">
    <property type="entry name" value="DUF6531"/>
    <property type="match status" value="1"/>
</dbReference>
<dbReference type="PANTHER" id="PTHR32305">
    <property type="match status" value="1"/>
</dbReference>
<dbReference type="Pfam" id="PF05593">
    <property type="entry name" value="RHS_repeat"/>
    <property type="match status" value="2"/>
</dbReference>
<dbReference type="EMBL" id="CP024608">
    <property type="protein sequence ID" value="ATQ74867.1"/>
    <property type="molecule type" value="Genomic_DNA"/>
</dbReference>
<accession>A0A2D2DIR9</accession>
<dbReference type="Proteomes" id="UP000229897">
    <property type="component" value="Chromosome"/>
</dbReference>
<keyword evidence="4" id="KW-1185">Reference proteome</keyword>
<evidence type="ECO:0000313" key="3">
    <source>
        <dbReference type="EMBL" id="ATQ74867.1"/>
    </source>
</evidence>
<dbReference type="InterPro" id="IPR045351">
    <property type="entry name" value="DUF6531"/>
</dbReference>
<sequence>MASSFVQFICLSRLSPQRIFLLLITAILLCITINARAGVPDSFGPYEYRLTYNRYFWDEDGAKKDDIDRFWASNGTAFYCKYFFVQNASAAYGPDRTFLTFSTIADKPMPSQLYYIKEGACVPYGDGTSNVVMQRIRAACSSADGYRYSAKERTCVKIEPKTRDDSDGRNVGGSCSRLSAPPVGQPIEPATGNMWHIITDYQAPKSASNLSLSRTYNSTLAYPDPSVIRGFGVRWTHSYNKSLRPEKQYANSKTCWLFPEDDSIECSSGFRSQEPIPGRVSISHPDGKQTMFTRSTNGTYTSSADVCDKLSPVMTADNSAVKEWTHSSAQQDRSERFDATGLLLSVTERSGLNQVFTYSDGVTNDTSVSRLPATAPKCGNVHPNGVLEAGRLLCVTNNWGRQIQFKYDVKGRITAMIDPAGESTLYEYDGASGGCIPGNEATYACKANNLTKVTYPDGKSQTYWYNEASKINNGAACSGALTKTIGKGFGPRAFSNLMTGLVDENEDRYISWTYDCSGRATSSQLGEDVEKVTVAYTDGPTSAATVTHYVGPKENPVASVSNFGKQYVQGVAKSTTVDAPCVECGTIAERKYDAIGNVTMTKDFNNNYSCFQYEAGRNLETARVEGAATADCPSLLATQTLASPARKTTTKWHMTFRLPETIAEPKRITKYQYDALTGNLLSTSEQATTDLTGAQGLNAPLTGSARKWSFAHNKVGQLLTVTGPRTDIVDVTKYDYDESTGDLIKVTNGVGKETTYGGYDAHGRVHTIRALDGIKTELEYTERGWVKSKIVSSGISTKKPPQTTTYAYTPSGQIEMVTFPDNSVRKYTYDAAHRLTSVVSGRDESTESIIYTLDLTGNRIKEEVRDHKGNLVRQITRTFDKTGRLTSQTGAAR</sequence>
<dbReference type="Gene3D" id="2.180.10.10">
    <property type="entry name" value="RHS repeat-associated core"/>
    <property type="match status" value="2"/>
</dbReference>
<feature type="region of interest" description="Disordered" evidence="1">
    <location>
        <begin position="161"/>
        <end position="186"/>
    </location>
</feature>
<gene>
    <name evidence="3" type="ORF">CR152_10275</name>
</gene>
<evidence type="ECO:0000259" key="2">
    <source>
        <dbReference type="Pfam" id="PF20148"/>
    </source>
</evidence>
<protein>
    <recommendedName>
        <fullName evidence="2">DUF6531 domain-containing protein</fullName>
    </recommendedName>
</protein>